<name>A0AA37UE96_9MICO</name>
<accession>A0AA37UE96</accession>
<reference evidence="1 2" key="1">
    <citation type="journal article" date="2014" name="Int. J. Syst. Evol. Microbiol.">
        <title>Complete genome sequence of Corynebacterium casei LMG S-19264T (=DSM 44701T), isolated from a smear-ripened cheese.</title>
        <authorList>
            <consortium name="US DOE Joint Genome Institute (JGI-PGF)"/>
            <person name="Walter F."/>
            <person name="Albersmeier A."/>
            <person name="Kalinowski J."/>
            <person name="Ruckert C."/>
        </authorList>
    </citation>
    <scope>NUCLEOTIDE SEQUENCE [LARGE SCALE GENOMIC DNA]</scope>
    <source>
        <strain evidence="1 2">NBRC 112289</strain>
    </source>
</reference>
<dbReference type="Proteomes" id="UP001157160">
    <property type="component" value="Unassembled WGS sequence"/>
</dbReference>
<sequence>MNPLRRRQLLALLHRGLGASASPDVALRAALDHERRWETAVAESAERTERVED</sequence>
<proteinExistence type="predicted"/>
<evidence type="ECO:0000313" key="1">
    <source>
        <dbReference type="EMBL" id="GMA28659.1"/>
    </source>
</evidence>
<dbReference type="RefSeq" id="WP_284232018.1">
    <property type="nucleotide sequence ID" value="NZ_BSUL01000001.1"/>
</dbReference>
<protein>
    <submittedName>
        <fullName evidence="1">Uncharacterized protein</fullName>
    </submittedName>
</protein>
<organism evidence="1 2">
    <name type="scientific">Arenivirga flava</name>
    <dbReference type="NCBI Taxonomy" id="1930060"/>
    <lineage>
        <taxon>Bacteria</taxon>
        <taxon>Bacillati</taxon>
        <taxon>Actinomycetota</taxon>
        <taxon>Actinomycetes</taxon>
        <taxon>Micrococcales</taxon>
        <taxon>Microbacteriaceae</taxon>
        <taxon>Arenivirga</taxon>
    </lineage>
</organism>
<dbReference type="EMBL" id="BSUL01000001">
    <property type="protein sequence ID" value="GMA28659.1"/>
    <property type="molecule type" value="Genomic_DNA"/>
</dbReference>
<keyword evidence="2" id="KW-1185">Reference proteome</keyword>
<gene>
    <name evidence="1" type="ORF">GCM10025874_19120</name>
</gene>
<evidence type="ECO:0000313" key="2">
    <source>
        <dbReference type="Proteomes" id="UP001157160"/>
    </source>
</evidence>
<comment type="caution">
    <text evidence="1">The sequence shown here is derived from an EMBL/GenBank/DDBJ whole genome shotgun (WGS) entry which is preliminary data.</text>
</comment>
<dbReference type="AlphaFoldDB" id="A0AA37UE96"/>